<dbReference type="AlphaFoldDB" id="A0A9D4ERB9"/>
<sequence length="123" mass="13261">MEIEVRYTKSSYEEETVAVINEGKPYVSPEALHGKGLGVLTTCVFIVGVIAGSGFLTLPKAMDDAGWIGFVLVLVCCFLSAYTGDVLGKCWTLAQERNPGLTQGCIRYPYPAIGELAYGTFGR</sequence>
<keyword evidence="2 5" id="KW-0812">Transmembrane</keyword>
<gene>
    <name evidence="7" type="ORF">DPMN_160559</name>
</gene>
<evidence type="ECO:0000259" key="6">
    <source>
        <dbReference type="Pfam" id="PF01490"/>
    </source>
</evidence>
<evidence type="ECO:0000256" key="1">
    <source>
        <dbReference type="ARBA" id="ARBA00004370"/>
    </source>
</evidence>
<dbReference type="InterPro" id="IPR013057">
    <property type="entry name" value="AA_transpt_TM"/>
</dbReference>
<dbReference type="OrthoDB" id="655540at2759"/>
<evidence type="ECO:0000313" key="7">
    <source>
        <dbReference type="EMBL" id="KAH3782640.1"/>
    </source>
</evidence>
<accession>A0A9D4ERB9</accession>
<feature type="domain" description="Amino acid transporter transmembrane" evidence="6">
    <location>
        <begin position="38"/>
        <end position="121"/>
    </location>
</feature>
<dbReference type="EMBL" id="JAIWYP010000008">
    <property type="protein sequence ID" value="KAH3782640.1"/>
    <property type="molecule type" value="Genomic_DNA"/>
</dbReference>
<dbReference type="Pfam" id="PF01490">
    <property type="entry name" value="Aa_trans"/>
    <property type="match status" value="1"/>
</dbReference>
<dbReference type="Proteomes" id="UP000828390">
    <property type="component" value="Unassembled WGS sequence"/>
</dbReference>
<keyword evidence="8" id="KW-1185">Reference proteome</keyword>
<feature type="transmembrane region" description="Helical" evidence="5">
    <location>
        <begin position="65"/>
        <end position="83"/>
    </location>
</feature>
<protein>
    <recommendedName>
        <fullName evidence="6">Amino acid transporter transmembrane domain-containing protein</fullName>
    </recommendedName>
</protein>
<dbReference type="GO" id="GO:0016020">
    <property type="term" value="C:membrane"/>
    <property type="evidence" value="ECO:0007669"/>
    <property type="project" value="UniProtKB-SubCell"/>
</dbReference>
<name>A0A9D4ERB9_DREPO</name>
<feature type="transmembrane region" description="Helical" evidence="5">
    <location>
        <begin position="37"/>
        <end position="58"/>
    </location>
</feature>
<reference evidence="7" key="2">
    <citation type="submission" date="2020-11" db="EMBL/GenBank/DDBJ databases">
        <authorList>
            <person name="McCartney M.A."/>
            <person name="Auch B."/>
            <person name="Kono T."/>
            <person name="Mallez S."/>
            <person name="Becker A."/>
            <person name="Gohl D.M."/>
            <person name="Silverstein K.A.T."/>
            <person name="Koren S."/>
            <person name="Bechman K.B."/>
            <person name="Herman A."/>
            <person name="Abrahante J.E."/>
            <person name="Garbe J."/>
        </authorList>
    </citation>
    <scope>NUCLEOTIDE SEQUENCE</scope>
    <source>
        <strain evidence="7">Duluth1</strain>
        <tissue evidence="7">Whole animal</tissue>
    </source>
</reference>
<keyword evidence="3 5" id="KW-1133">Transmembrane helix</keyword>
<reference evidence="7" key="1">
    <citation type="journal article" date="2019" name="bioRxiv">
        <title>The Genome of the Zebra Mussel, Dreissena polymorpha: A Resource for Invasive Species Research.</title>
        <authorList>
            <person name="McCartney M.A."/>
            <person name="Auch B."/>
            <person name="Kono T."/>
            <person name="Mallez S."/>
            <person name="Zhang Y."/>
            <person name="Obille A."/>
            <person name="Becker A."/>
            <person name="Abrahante J.E."/>
            <person name="Garbe J."/>
            <person name="Badalamenti J.P."/>
            <person name="Herman A."/>
            <person name="Mangelson H."/>
            <person name="Liachko I."/>
            <person name="Sullivan S."/>
            <person name="Sone E.D."/>
            <person name="Koren S."/>
            <person name="Silverstein K.A.T."/>
            <person name="Beckman K.B."/>
            <person name="Gohl D.M."/>
        </authorList>
    </citation>
    <scope>NUCLEOTIDE SEQUENCE</scope>
    <source>
        <strain evidence="7">Duluth1</strain>
        <tissue evidence="7">Whole animal</tissue>
    </source>
</reference>
<evidence type="ECO:0000313" key="8">
    <source>
        <dbReference type="Proteomes" id="UP000828390"/>
    </source>
</evidence>
<comment type="caution">
    <text evidence="7">The sequence shown here is derived from an EMBL/GenBank/DDBJ whole genome shotgun (WGS) entry which is preliminary data.</text>
</comment>
<proteinExistence type="predicted"/>
<organism evidence="7 8">
    <name type="scientific">Dreissena polymorpha</name>
    <name type="common">Zebra mussel</name>
    <name type="synonym">Mytilus polymorpha</name>
    <dbReference type="NCBI Taxonomy" id="45954"/>
    <lineage>
        <taxon>Eukaryota</taxon>
        <taxon>Metazoa</taxon>
        <taxon>Spiralia</taxon>
        <taxon>Lophotrochozoa</taxon>
        <taxon>Mollusca</taxon>
        <taxon>Bivalvia</taxon>
        <taxon>Autobranchia</taxon>
        <taxon>Heteroconchia</taxon>
        <taxon>Euheterodonta</taxon>
        <taxon>Imparidentia</taxon>
        <taxon>Neoheterodontei</taxon>
        <taxon>Myida</taxon>
        <taxon>Dreissenoidea</taxon>
        <taxon>Dreissenidae</taxon>
        <taxon>Dreissena</taxon>
    </lineage>
</organism>
<keyword evidence="4 5" id="KW-0472">Membrane</keyword>
<evidence type="ECO:0000256" key="3">
    <source>
        <dbReference type="ARBA" id="ARBA00022989"/>
    </source>
</evidence>
<evidence type="ECO:0000256" key="4">
    <source>
        <dbReference type="ARBA" id="ARBA00023136"/>
    </source>
</evidence>
<evidence type="ECO:0000256" key="5">
    <source>
        <dbReference type="SAM" id="Phobius"/>
    </source>
</evidence>
<evidence type="ECO:0000256" key="2">
    <source>
        <dbReference type="ARBA" id="ARBA00022692"/>
    </source>
</evidence>
<comment type="subcellular location">
    <subcellularLocation>
        <location evidence="1">Membrane</location>
    </subcellularLocation>
</comment>